<evidence type="ECO:0000313" key="4">
    <source>
        <dbReference type="Proteomes" id="UP000309893"/>
    </source>
</evidence>
<organism evidence="3 4">
    <name type="scientific">Microbacterium laevaniformans</name>
    <dbReference type="NCBI Taxonomy" id="36807"/>
    <lineage>
        <taxon>Bacteria</taxon>
        <taxon>Bacillati</taxon>
        <taxon>Actinomycetota</taxon>
        <taxon>Actinomycetes</taxon>
        <taxon>Micrococcales</taxon>
        <taxon>Microbacteriaceae</taxon>
        <taxon>Microbacterium</taxon>
    </lineage>
</organism>
<protein>
    <submittedName>
        <fullName evidence="3">Hemin receptor</fullName>
    </submittedName>
</protein>
<dbReference type="PANTHER" id="PTHR30535">
    <property type="entry name" value="VITAMIN B12-BINDING PROTEIN"/>
    <property type="match status" value="1"/>
</dbReference>
<gene>
    <name evidence="3" type="ORF">E5344_10510</name>
</gene>
<reference evidence="3 4" key="1">
    <citation type="submission" date="2019-04" db="EMBL/GenBank/DDBJ databases">
        <title>Microbes associate with the intestines of laboratory mice.</title>
        <authorList>
            <person name="Navarre W."/>
            <person name="Wong E."/>
            <person name="Huang K."/>
            <person name="Tropini C."/>
            <person name="Ng K."/>
            <person name="Yu B."/>
        </authorList>
    </citation>
    <scope>NUCLEOTIDE SEQUENCE [LARGE SCALE GENOMIC DNA]</scope>
    <source>
        <strain evidence="3 4">NM46_B2-13</strain>
    </source>
</reference>
<dbReference type="InterPro" id="IPR050902">
    <property type="entry name" value="ABC_Transporter_SBP"/>
</dbReference>
<comment type="caution">
    <text evidence="3">The sequence shown here is derived from an EMBL/GenBank/DDBJ whole genome shotgun (WGS) entry which is preliminary data.</text>
</comment>
<comment type="similarity">
    <text evidence="1">Belongs to the bacterial solute-binding protein 8 family.</text>
</comment>
<dbReference type="Pfam" id="PF01497">
    <property type="entry name" value="Peripla_BP_2"/>
    <property type="match status" value="1"/>
</dbReference>
<dbReference type="Proteomes" id="UP000309893">
    <property type="component" value="Unassembled WGS sequence"/>
</dbReference>
<dbReference type="OrthoDB" id="9797736at2"/>
<dbReference type="PROSITE" id="PS50983">
    <property type="entry name" value="FE_B12_PBP"/>
    <property type="match status" value="1"/>
</dbReference>
<keyword evidence="3" id="KW-0675">Receptor</keyword>
<dbReference type="AlphaFoldDB" id="A0A4S2D552"/>
<sequence length="362" mass="36559">MAGCSAAAAPAEPTASTPRVALSDVRPLADPKAYVGPSTATLDDAAIEPVLASPSSQLPVTVTSHDLSGDVEVTVTDASRVIAMDLSGSLAATVAGLGFADRLVGRDISTTFAGVSDLPVITSSGHSVNAEAIIGLAPTLVITDGSIGPADVVQQLRDVGITVVFVERSSSFAGAVAQARAVAAIFGAAEAGDLLAGRIEGELQTVTAQISRIAPAAESERLRMVFLYLRGTSGIYYLFGNESGADDLIGALGGIDVAGQLGWRGMQPMTDEAMVAADPDLILVMTAGIASVGGIDGLLAEKPAIALTAAGQHRRFVDMADGQILSFGPRSAEVLDALARAVYAPDDPSDAASRAVPGEPGP</sequence>
<dbReference type="PANTHER" id="PTHR30535:SF4">
    <property type="entry name" value="HEMIN-BINDING PERIPLASMIC PROTEIN HMUT"/>
    <property type="match status" value="1"/>
</dbReference>
<dbReference type="InterPro" id="IPR002491">
    <property type="entry name" value="ABC_transptr_periplasmic_BD"/>
</dbReference>
<dbReference type="EMBL" id="SRYO01000006">
    <property type="protein sequence ID" value="TGY36305.1"/>
    <property type="molecule type" value="Genomic_DNA"/>
</dbReference>
<evidence type="ECO:0000313" key="3">
    <source>
        <dbReference type="EMBL" id="TGY36305.1"/>
    </source>
</evidence>
<accession>A0A4S2D552</accession>
<dbReference type="Gene3D" id="3.40.50.1980">
    <property type="entry name" value="Nitrogenase molybdenum iron protein domain"/>
    <property type="match status" value="2"/>
</dbReference>
<name>A0A4S2D552_9MICO</name>
<proteinExistence type="inferred from homology"/>
<feature type="domain" description="Fe/B12 periplasmic-binding" evidence="2">
    <location>
        <begin position="80"/>
        <end position="346"/>
    </location>
</feature>
<evidence type="ECO:0000259" key="2">
    <source>
        <dbReference type="PROSITE" id="PS50983"/>
    </source>
</evidence>
<evidence type="ECO:0000256" key="1">
    <source>
        <dbReference type="ARBA" id="ARBA00008814"/>
    </source>
</evidence>
<dbReference type="SUPFAM" id="SSF53807">
    <property type="entry name" value="Helical backbone' metal receptor"/>
    <property type="match status" value="1"/>
</dbReference>